<dbReference type="Gramene" id="AET4Gv20611900.7">
    <property type="protein sequence ID" value="AET4Gv20611900.7"/>
    <property type="gene ID" value="AET4Gv20611900"/>
</dbReference>
<dbReference type="Gene3D" id="2.130.10.10">
    <property type="entry name" value="YVTN repeat-like/Quinoprotein amine dehydrogenase"/>
    <property type="match status" value="1"/>
</dbReference>
<protein>
    <submittedName>
        <fullName evidence="4">Uncharacterized protein</fullName>
    </submittedName>
</protein>
<dbReference type="Pfam" id="PF00400">
    <property type="entry name" value="WD40"/>
    <property type="match status" value="3"/>
</dbReference>
<feature type="repeat" description="WD" evidence="3">
    <location>
        <begin position="153"/>
        <end position="185"/>
    </location>
</feature>
<keyword evidence="5" id="KW-1185">Reference proteome</keyword>
<proteinExistence type="predicted"/>
<dbReference type="InterPro" id="IPR015943">
    <property type="entry name" value="WD40/YVTN_repeat-like_dom_sf"/>
</dbReference>
<dbReference type="Proteomes" id="UP000015105">
    <property type="component" value="Chromosome 4D"/>
</dbReference>
<dbReference type="PANTHER" id="PTHR10971">
    <property type="entry name" value="MRNA EXPORT FACTOR AND BUB3"/>
    <property type="match status" value="1"/>
</dbReference>
<evidence type="ECO:0000313" key="5">
    <source>
        <dbReference type="Proteomes" id="UP000015105"/>
    </source>
</evidence>
<sequence length="299" mass="32973">PSFSSRCLRSPFRAALPFSSLRPFWIQISNPPTVFPPPCTKYLTRFLFLPPPTMSDAPGAAASAMGSGRELANPPSDGISNLRFSNHSDHLLVSSWDKTVRLYDAEASLLKGEFAHPGPVLDCCFHDDSSGFSAGADHTVRRLSFTSSKEDVLGRHDAPVRCVEYSYAAGQVITGSWDKTIKCWDPRGVSGPERTLVGTYAQPERVYSMSLVGNRLVVATAGRHVSIYDLRNMSQPEQKRESSLKYQTRCVRCFPNGTGYALSSVEGRVSMEFFDLSESAQSKKYVLGTVGSRHLLMYL</sequence>
<evidence type="ECO:0000256" key="1">
    <source>
        <dbReference type="ARBA" id="ARBA00022574"/>
    </source>
</evidence>
<reference evidence="5" key="2">
    <citation type="journal article" date="2017" name="Nat. Plants">
        <title>The Aegilops tauschii genome reveals multiple impacts of transposons.</title>
        <authorList>
            <person name="Zhao G."/>
            <person name="Zou C."/>
            <person name="Li K."/>
            <person name="Wang K."/>
            <person name="Li T."/>
            <person name="Gao L."/>
            <person name="Zhang X."/>
            <person name="Wang H."/>
            <person name="Yang Z."/>
            <person name="Liu X."/>
            <person name="Jiang W."/>
            <person name="Mao L."/>
            <person name="Kong X."/>
            <person name="Jiao Y."/>
            <person name="Jia J."/>
        </authorList>
    </citation>
    <scope>NUCLEOTIDE SEQUENCE [LARGE SCALE GENOMIC DNA]</scope>
    <source>
        <strain evidence="5">cv. AL8/78</strain>
    </source>
</reference>
<dbReference type="InterPro" id="IPR036322">
    <property type="entry name" value="WD40_repeat_dom_sf"/>
</dbReference>
<evidence type="ECO:0000313" key="4">
    <source>
        <dbReference type="EnsemblPlants" id="AET4Gv20611900.7"/>
    </source>
</evidence>
<evidence type="ECO:0000256" key="3">
    <source>
        <dbReference type="PROSITE-ProRule" id="PRU00221"/>
    </source>
</evidence>
<dbReference type="AlphaFoldDB" id="A0A453IMW7"/>
<dbReference type="PROSITE" id="PS50082">
    <property type="entry name" value="WD_REPEATS_2"/>
    <property type="match status" value="1"/>
</dbReference>
<dbReference type="PROSITE" id="PS50294">
    <property type="entry name" value="WD_REPEATS_REGION"/>
    <property type="match status" value="1"/>
</dbReference>
<name>A0A453IMW7_AEGTS</name>
<evidence type="ECO:0000256" key="2">
    <source>
        <dbReference type="ARBA" id="ARBA00022737"/>
    </source>
</evidence>
<dbReference type="SUPFAM" id="SSF50978">
    <property type="entry name" value="WD40 repeat-like"/>
    <property type="match status" value="1"/>
</dbReference>
<dbReference type="InterPro" id="IPR001680">
    <property type="entry name" value="WD40_rpt"/>
</dbReference>
<reference evidence="4" key="4">
    <citation type="submission" date="2019-03" db="UniProtKB">
        <authorList>
            <consortium name="EnsemblPlants"/>
        </authorList>
    </citation>
    <scope>IDENTIFICATION</scope>
</reference>
<reference evidence="4" key="3">
    <citation type="journal article" date="2017" name="Nature">
        <title>Genome sequence of the progenitor of the wheat D genome Aegilops tauschii.</title>
        <authorList>
            <person name="Luo M.C."/>
            <person name="Gu Y.Q."/>
            <person name="Puiu D."/>
            <person name="Wang H."/>
            <person name="Twardziok S.O."/>
            <person name="Deal K.R."/>
            <person name="Huo N."/>
            <person name="Zhu T."/>
            <person name="Wang L."/>
            <person name="Wang Y."/>
            <person name="McGuire P.E."/>
            <person name="Liu S."/>
            <person name="Long H."/>
            <person name="Ramasamy R.K."/>
            <person name="Rodriguez J.C."/>
            <person name="Van S.L."/>
            <person name="Yuan L."/>
            <person name="Wang Z."/>
            <person name="Xia Z."/>
            <person name="Xiao L."/>
            <person name="Anderson O.D."/>
            <person name="Ouyang S."/>
            <person name="Liang Y."/>
            <person name="Zimin A.V."/>
            <person name="Pertea G."/>
            <person name="Qi P."/>
            <person name="Bennetzen J.L."/>
            <person name="Dai X."/>
            <person name="Dawson M.W."/>
            <person name="Muller H.G."/>
            <person name="Kugler K."/>
            <person name="Rivarola-Duarte L."/>
            <person name="Spannagl M."/>
            <person name="Mayer K.F.X."/>
            <person name="Lu F.H."/>
            <person name="Bevan M.W."/>
            <person name="Leroy P."/>
            <person name="Li P."/>
            <person name="You F.M."/>
            <person name="Sun Q."/>
            <person name="Liu Z."/>
            <person name="Lyons E."/>
            <person name="Wicker T."/>
            <person name="Salzberg S.L."/>
            <person name="Devos K.M."/>
            <person name="Dvorak J."/>
        </authorList>
    </citation>
    <scope>NUCLEOTIDE SEQUENCE [LARGE SCALE GENOMIC DNA]</scope>
    <source>
        <strain evidence="4">cv. AL8/78</strain>
    </source>
</reference>
<dbReference type="EnsemblPlants" id="AET4Gv20611900.7">
    <property type="protein sequence ID" value="AET4Gv20611900.7"/>
    <property type="gene ID" value="AET4Gv20611900"/>
</dbReference>
<reference evidence="5" key="1">
    <citation type="journal article" date="2014" name="Science">
        <title>Ancient hybridizations among the ancestral genomes of bread wheat.</title>
        <authorList>
            <consortium name="International Wheat Genome Sequencing Consortium,"/>
            <person name="Marcussen T."/>
            <person name="Sandve S.R."/>
            <person name="Heier L."/>
            <person name="Spannagl M."/>
            <person name="Pfeifer M."/>
            <person name="Jakobsen K.S."/>
            <person name="Wulff B.B."/>
            <person name="Steuernagel B."/>
            <person name="Mayer K.F."/>
            <person name="Olsen O.A."/>
        </authorList>
    </citation>
    <scope>NUCLEOTIDE SEQUENCE [LARGE SCALE GENOMIC DNA]</scope>
    <source>
        <strain evidence="5">cv. AL8/78</strain>
    </source>
</reference>
<accession>A0A453IMW7</accession>
<organism evidence="4 5">
    <name type="scientific">Aegilops tauschii subsp. strangulata</name>
    <name type="common">Goatgrass</name>
    <dbReference type="NCBI Taxonomy" id="200361"/>
    <lineage>
        <taxon>Eukaryota</taxon>
        <taxon>Viridiplantae</taxon>
        <taxon>Streptophyta</taxon>
        <taxon>Embryophyta</taxon>
        <taxon>Tracheophyta</taxon>
        <taxon>Spermatophyta</taxon>
        <taxon>Magnoliopsida</taxon>
        <taxon>Liliopsida</taxon>
        <taxon>Poales</taxon>
        <taxon>Poaceae</taxon>
        <taxon>BOP clade</taxon>
        <taxon>Pooideae</taxon>
        <taxon>Triticodae</taxon>
        <taxon>Triticeae</taxon>
        <taxon>Triticinae</taxon>
        <taxon>Aegilops</taxon>
    </lineage>
</organism>
<keyword evidence="1 3" id="KW-0853">WD repeat</keyword>
<reference evidence="4" key="5">
    <citation type="journal article" date="2021" name="G3 (Bethesda)">
        <title>Aegilops tauschii genome assembly Aet v5.0 features greater sequence contiguity and improved annotation.</title>
        <authorList>
            <person name="Wang L."/>
            <person name="Zhu T."/>
            <person name="Rodriguez J.C."/>
            <person name="Deal K.R."/>
            <person name="Dubcovsky J."/>
            <person name="McGuire P.E."/>
            <person name="Lux T."/>
            <person name="Spannagl M."/>
            <person name="Mayer K.F.X."/>
            <person name="Baldrich P."/>
            <person name="Meyers B.C."/>
            <person name="Huo N."/>
            <person name="Gu Y.Q."/>
            <person name="Zhou H."/>
            <person name="Devos K.M."/>
            <person name="Bennetzen J.L."/>
            <person name="Unver T."/>
            <person name="Budak H."/>
            <person name="Gulick P.J."/>
            <person name="Galiba G."/>
            <person name="Kalapos B."/>
            <person name="Nelson D.R."/>
            <person name="Li P."/>
            <person name="You F.M."/>
            <person name="Luo M.C."/>
            <person name="Dvorak J."/>
        </authorList>
    </citation>
    <scope>NUCLEOTIDE SEQUENCE [LARGE SCALE GENOMIC DNA]</scope>
    <source>
        <strain evidence="4">cv. AL8/78</strain>
    </source>
</reference>
<dbReference type="SMART" id="SM00320">
    <property type="entry name" value="WD40"/>
    <property type="match status" value="4"/>
</dbReference>
<keyword evidence="2" id="KW-0677">Repeat</keyword>